<protein>
    <recommendedName>
        <fullName evidence="1">CoA-binding domain-containing protein</fullName>
    </recommendedName>
</protein>
<reference evidence="2 3" key="1">
    <citation type="submission" date="2019-02" db="EMBL/GenBank/DDBJ databases">
        <authorList>
            <person name="Lehtovirta-Morley E L."/>
        </authorList>
    </citation>
    <scope>NUCLEOTIDE SEQUENCE [LARGE SCALE GENOMIC DNA]</scope>
    <source>
        <strain evidence="2">NFRAN1</strain>
    </source>
</reference>
<dbReference type="Gene3D" id="3.40.50.720">
    <property type="entry name" value="NAD(P)-binding Rossmann-like Domain"/>
    <property type="match status" value="1"/>
</dbReference>
<dbReference type="PANTHER" id="PTHR33303:SF2">
    <property type="entry name" value="COA-BINDING DOMAIN-CONTAINING PROTEIN"/>
    <property type="match status" value="1"/>
</dbReference>
<accession>A0A484I8E6</accession>
<dbReference type="GeneID" id="39420245"/>
<dbReference type="OrthoDB" id="42776at2157"/>
<dbReference type="PANTHER" id="PTHR33303">
    <property type="entry name" value="CYTOPLASMIC PROTEIN-RELATED"/>
    <property type="match status" value="1"/>
</dbReference>
<name>A0A484I8E6_9ARCH</name>
<dbReference type="Proteomes" id="UP000294299">
    <property type="component" value="Chromosome NFRAN"/>
</dbReference>
<dbReference type="RefSeq" id="WP_134483041.1">
    <property type="nucleotide sequence ID" value="NZ_LR216287.1"/>
</dbReference>
<dbReference type="KEGG" id="nfn:NFRAN_0750"/>
<evidence type="ECO:0000259" key="1">
    <source>
        <dbReference type="SMART" id="SM00881"/>
    </source>
</evidence>
<organism evidence="2 3">
    <name type="scientific">Candidatus Nitrosocosmicus franklandianus</name>
    <dbReference type="NCBI Taxonomy" id="1798806"/>
    <lineage>
        <taxon>Archaea</taxon>
        <taxon>Nitrososphaerota</taxon>
        <taxon>Nitrososphaeria</taxon>
        <taxon>Nitrososphaerales</taxon>
        <taxon>Nitrososphaeraceae</taxon>
        <taxon>Candidatus Nitrosocosmicus</taxon>
    </lineage>
</organism>
<feature type="domain" description="CoA-binding" evidence="1">
    <location>
        <begin position="14"/>
        <end position="108"/>
    </location>
</feature>
<keyword evidence="3" id="KW-1185">Reference proteome</keyword>
<proteinExistence type="predicted"/>
<dbReference type="EMBL" id="LR216287">
    <property type="protein sequence ID" value="VFJ13072.1"/>
    <property type="molecule type" value="Genomic_DNA"/>
</dbReference>
<evidence type="ECO:0000313" key="2">
    <source>
        <dbReference type="EMBL" id="VFJ13072.1"/>
    </source>
</evidence>
<evidence type="ECO:0000313" key="3">
    <source>
        <dbReference type="Proteomes" id="UP000294299"/>
    </source>
</evidence>
<dbReference type="SMART" id="SM00881">
    <property type="entry name" value="CoA_binding"/>
    <property type="match status" value="1"/>
</dbReference>
<gene>
    <name evidence="2" type="ORF">NFRAN_0750</name>
</gene>
<dbReference type="SUPFAM" id="SSF51735">
    <property type="entry name" value="NAD(P)-binding Rossmann-fold domains"/>
    <property type="match status" value="1"/>
</dbReference>
<dbReference type="Pfam" id="PF13380">
    <property type="entry name" value="CoA_binding_2"/>
    <property type="match status" value="1"/>
</dbReference>
<dbReference type="AlphaFoldDB" id="A0A484I8E6"/>
<dbReference type="InterPro" id="IPR003781">
    <property type="entry name" value="CoA-bd"/>
</dbReference>
<sequence>MEEMDNTPDNRLKEIYKLKNIAVVGMSPTEGKPANYVPKYLIEKGYKVIPVNPVYDSVLGLKSYPKVSEIPDPVDIVDIFRKSEDIPPIAKDAVKKKGIKVFWMQLGIYNSEAKEIAERNGMEVVYNRCMLREHQRLLL</sequence>
<dbReference type="InterPro" id="IPR036291">
    <property type="entry name" value="NAD(P)-bd_dom_sf"/>
</dbReference>